<dbReference type="InterPro" id="IPR016055">
    <property type="entry name" value="A-D-PHexomutase_a/b/a-I/II/III"/>
</dbReference>
<dbReference type="RefSeq" id="WP_348946580.1">
    <property type="nucleotide sequence ID" value="NZ_CP157355.1"/>
</dbReference>
<evidence type="ECO:0000313" key="12">
    <source>
        <dbReference type="EMBL" id="XBM02307.1"/>
    </source>
</evidence>
<evidence type="ECO:0000256" key="2">
    <source>
        <dbReference type="ARBA" id="ARBA00010231"/>
    </source>
</evidence>
<dbReference type="PRINTS" id="PR00509">
    <property type="entry name" value="PGMPMM"/>
</dbReference>
<dbReference type="KEGG" id="cmav:ABHF33_08585"/>
<dbReference type="GO" id="GO:0005975">
    <property type="term" value="P:carbohydrate metabolic process"/>
    <property type="evidence" value="ECO:0007669"/>
    <property type="project" value="InterPro"/>
</dbReference>
<evidence type="ECO:0000259" key="11">
    <source>
        <dbReference type="Pfam" id="PF02880"/>
    </source>
</evidence>
<proteinExistence type="inferred from homology"/>
<dbReference type="EMBL" id="CP157355">
    <property type="protein sequence ID" value="XBM02307.1"/>
    <property type="molecule type" value="Genomic_DNA"/>
</dbReference>
<dbReference type="SUPFAM" id="SSF53738">
    <property type="entry name" value="Phosphoglucomutase, first 3 domains"/>
    <property type="match status" value="3"/>
</dbReference>
<dbReference type="CDD" id="cd03089">
    <property type="entry name" value="PMM_PGM"/>
    <property type="match status" value="1"/>
</dbReference>
<dbReference type="InterPro" id="IPR005844">
    <property type="entry name" value="A-D-PHexomutase_a/b/a-I"/>
</dbReference>
<dbReference type="InterPro" id="IPR005841">
    <property type="entry name" value="Alpha-D-phosphohexomutase_SF"/>
</dbReference>
<comment type="similarity">
    <text evidence="2 7">Belongs to the phosphohexose mutase family.</text>
</comment>
<feature type="domain" description="Alpha-D-phosphohexomutase alpha/beta/alpha" evidence="9">
    <location>
        <begin position="8"/>
        <end position="135"/>
    </location>
</feature>
<dbReference type="Pfam" id="PF02880">
    <property type="entry name" value="PGM_PMM_III"/>
    <property type="match status" value="1"/>
</dbReference>
<dbReference type="InterPro" id="IPR005845">
    <property type="entry name" value="A-D-PHexomutase_a/b/a-II"/>
</dbReference>
<feature type="domain" description="Alpha-D-phosphohexomutase alpha/beta/alpha" evidence="10">
    <location>
        <begin position="153"/>
        <end position="250"/>
    </location>
</feature>
<dbReference type="PANTHER" id="PTHR43771:SF2">
    <property type="entry name" value="PHOSPHOMANNOMUTASE_PHOSPHOGLUCOMUTASE"/>
    <property type="match status" value="1"/>
</dbReference>
<reference evidence="12" key="1">
    <citation type="submission" date="2024-05" db="EMBL/GenBank/DDBJ databases">
        <authorList>
            <person name="Yang L."/>
            <person name="Pan L."/>
        </authorList>
    </citation>
    <scope>NUCLEOTIDE SEQUENCE</scope>
    <source>
        <strain evidence="12">FCG-7</strain>
    </source>
</reference>
<dbReference type="AlphaFoldDB" id="A0AAU7FDY6"/>
<organism evidence="12">
    <name type="scientific">Chitinibacter mangrovi</name>
    <dbReference type="NCBI Taxonomy" id="3153927"/>
    <lineage>
        <taxon>Bacteria</taxon>
        <taxon>Pseudomonadati</taxon>
        <taxon>Pseudomonadota</taxon>
        <taxon>Betaproteobacteria</taxon>
        <taxon>Neisseriales</taxon>
        <taxon>Chitinibacteraceae</taxon>
        <taxon>Chitinibacter</taxon>
    </lineage>
</organism>
<gene>
    <name evidence="12" type="ORF">ABHF33_08585</name>
</gene>
<dbReference type="Pfam" id="PF02878">
    <property type="entry name" value="PGM_PMM_I"/>
    <property type="match status" value="1"/>
</dbReference>
<keyword evidence="6" id="KW-0413">Isomerase</keyword>
<feature type="domain" description="Alpha-D-phosphohexomutase alpha/beta/alpha" evidence="11">
    <location>
        <begin position="255"/>
        <end position="347"/>
    </location>
</feature>
<protein>
    <submittedName>
        <fullName evidence="12">Phosphomannomutase/phosphoglucomutase</fullName>
    </submittedName>
</protein>
<dbReference type="GO" id="GO:0016868">
    <property type="term" value="F:intramolecular phosphotransferase activity"/>
    <property type="evidence" value="ECO:0007669"/>
    <property type="project" value="InterPro"/>
</dbReference>
<evidence type="ECO:0000256" key="1">
    <source>
        <dbReference type="ARBA" id="ARBA00001946"/>
    </source>
</evidence>
<evidence type="ECO:0000256" key="5">
    <source>
        <dbReference type="ARBA" id="ARBA00022842"/>
    </source>
</evidence>
<keyword evidence="4 7" id="KW-0479">Metal-binding</keyword>
<evidence type="ECO:0000256" key="6">
    <source>
        <dbReference type="ARBA" id="ARBA00023235"/>
    </source>
</evidence>
<feature type="domain" description="Alpha-D-phosphohexomutase C-terminal" evidence="8">
    <location>
        <begin position="383"/>
        <end position="441"/>
    </location>
</feature>
<dbReference type="GO" id="GO:0000287">
    <property type="term" value="F:magnesium ion binding"/>
    <property type="evidence" value="ECO:0007669"/>
    <property type="project" value="InterPro"/>
</dbReference>
<evidence type="ECO:0000259" key="8">
    <source>
        <dbReference type="Pfam" id="PF00408"/>
    </source>
</evidence>
<comment type="cofactor">
    <cofactor evidence="1">
        <name>Mg(2+)</name>
        <dbReference type="ChEBI" id="CHEBI:18420"/>
    </cofactor>
</comment>
<sequence length="454" mass="48379">MSRIPAAIFKAYDVRGPVSLLTPEVAYWVGRAVGAQALARHIRSIALAGDGRLSTPELMDAMQRGLLEAGVLVCRLGMACTPLLYFAAKHHADASGIMITGSHNPPEYNGIKLVLGGETIDGAALQALREQIEADQLPVVAGGTASEIDVFADYLAALKRDVQITQPLKLVIDCGNGAPGAVAPQLFRALGCEVTELYCEVDGHFPNHHPDPQVVENLRELRATVLEQGADLGIAFDGDGDRLGVVTRTGQMIPGDRLLMIFASMVLAQRSGHVLYDVKSSRSVAQWVKQLGGTSEAIPTGHSHMKRKLKQSKALLAGELSGHFAFAGWDVDDALYAAARLLAAVSVGLDLDAELARLPQCLATHELQIPLSGAGHLLVKDIAAKAQFPSATAISFVDGLRIEYADGFGLIRASNTTPVLTLRIEADEAQALRRIEQELAAAIAPLPFPNYTVE</sequence>
<evidence type="ECO:0000256" key="3">
    <source>
        <dbReference type="ARBA" id="ARBA00022553"/>
    </source>
</evidence>
<dbReference type="InterPro" id="IPR016066">
    <property type="entry name" value="A-D-PHexomutase_CS"/>
</dbReference>
<dbReference type="PROSITE" id="PS00710">
    <property type="entry name" value="PGM_PMM"/>
    <property type="match status" value="1"/>
</dbReference>
<dbReference type="InterPro" id="IPR005846">
    <property type="entry name" value="A-D-PHexomutase_a/b/a-III"/>
</dbReference>
<dbReference type="Gene3D" id="3.40.120.10">
    <property type="entry name" value="Alpha-D-Glucose-1,6-Bisphosphate, subunit A, domain 3"/>
    <property type="match status" value="3"/>
</dbReference>
<dbReference type="InterPro" id="IPR036900">
    <property type="entry name" value="A-D-PHexomutase_C_sf"/>
</dbReference>
<dbReference type="Pfam" id="PF02879">
    <property type="entry name" value="PGM_PMM_II"/>
    <property type="match status" value="1"/>
</dbReference>
<accession>A0AAU7FDY6</accession>
<keyword evidence="5 7" id="KW-0460">Magnesium</keyword>
<evidence type="ECO:0000259" key="10">
    <source>
        <dbReference type="Pfam" id="PF02879"/>
    </source>
</evidence>
<dbReference type="SUPFAM" id="SSF55957">
    <property type="entry name" value="Phosphoglucomutase, C-terminal domain"/>
    <property type="match status" value="1"/>
</dbReference>
<evidence type="ECO:0000259" key="9">
    <source>
        <dbReference type="Pfam" id="PF02878"/>
    </source>
</evidence>
<keyword evidence="3" id="KW-0597">Phosphoprotein</keyword>
<evidence type="ECO:0000256" key="4">
    <source>
        <dbReference type="ARBA" id="ARBA00022723"/>
    </source>
</evidence>
<name>A0AAU7FDY6_9NEIS</name>
<dbReference type="Pfam" id="PF00408">
    <property type="entry name" value="PGM_PMM_IV"/>
    <property type="match status" value="1"/>
</dbReference>
<evidence type="ECO:0000256" key="7">
    <source>
        <dbReference type="RuleBase" id="RU004326"/>
    </source>
</evidence>
<dbReference type="Gene3D" id="3.30.310.50">
    <property type="entry name" value="Alpha-D-phosphohexomutase, C-terminal domain"/>
    <property type="match status" value="1"/>
</dbReference>
<dbReference type="PANTHER" id="PTHR43771">
    <property type="entry name" value="PHOSPHOMANNOMUTASE"/>
    <property type="match status" value="1"/>
</dbReference>
<dbReference type="InterPro" id="IPR005843">
    <property type="entry name" value="A-D-PHexomutase_C"/>
</dbReference>